<evidence type="ECO:0000313" key="4">
    <source>
        <dbReference type="Proteomes" id="UP001055303"/>
    </source>
</evidence>
<name>A0A564G7P9_9HYPH</name>
<keyword evidence="4" id="KW-1185">Reference proteome</keyword>
<sequence>MSYNAVRDWQFHRPYEHTVDDVASVKDIGNYNDAALVSRIIDFYKLANSTSTGTPNHQWHQVVQDKSSIHEALNSGDELAVTQILRDPASNMHFYGFDSLYKGHADMTPPYQALQSRLIYSLLVRLCEAVGVSRLENPEAYNFSDAPPQAKPVEDLLLGLDGAIGCKIDFPNPYPGEIGLPTIRGIATYRSVQAIYQAYRARDLLTAAGGGRVLEIGGGLGRTAYYANRFGIERYTIIDIPMTSVAQAYYLGSTLSSGSLALYGEDASRSINLLPPEAFLTSNEKYDLILNVDSLPEMHSDTSHAYIASIAKRTPIFLSINHEALGLTAREIISSVPTRKVSRFPYWMRRGYVEEIVRF</sequence>
<evidence type="ECO:0000313" key="3">
    <source>
        <dbReference type="Proteomes" id="UP000401717"/>
    </source>
</evidence>
<protein>
    <recommendedName>
        <fullName evidence="5">Sugar O-methyltransferase</fullName>
    </recommendedName>
</protein>
<gene>
    <name evidence="1" type="ORF">IFDJLNFL_5553</name>
    <name evidence="2" type="ORF">MTDSW087_05833</name>
</gene>
<evidence type="ECO:0000313" key="1">
    <source>
        <dbReference type="EMBL" id="GJD59624.1"/>
    </source>
</evidence>
<dbReference type="RefSeq" id="WP_144769250.1">
    <property type="nucleotide sequence ID" value="NZ_BPQI01000233.1"/>
</dbReference>
<evidence type="ECO:0008006" key="5">
    <source>
        <dbReference type="Google" id="ProtNLM"/>
    </source>
</evidence>
<dbReference type="CDD" id="cd02440">
    <property type="entry name" value="AdoMet_MTases"/>
    <property type="match status" value="1"/>
</dbReference>
<reference evidence="2 3" key="1">
    <citation type="submission" date="2019-06" db="EMBL/GenBank/DDBJ databases">
        <authorList>
            <person name="Rodrigo-Torres L."/>
            <person name="Arahal R. D."/>
            <person name="Lucena T."/>
        </authorList>
    </citation>
    <scope>NUCLEOTIDE SEQUENCE [LARGE SCALE GENOMIC DNA]</scope>
    <source>
        <strain evidence="2 3">SW08-7</strain>
    </source>
</reference>
<dbReference type="OrthoDB" id="8435941at2"/>
<dbReference type="SUPFAM" id="SSF53335">
    <property type="entry name" value="S-adenosyl-L-methionine-dependent methyltransferases"/>
    <property type="match status" value="1"/>
</dbReference>
<organism evidence="2 3">
    <name type="scientific">Methylobacterium dankookense</name>
    <dbReference type="NCBI Taxonomy" id="560405"/>
    <lineage>
        <taxon>Bacteria</taxon>
        <taxon>Pseudomonadati</taxon>
        <taxon>Pseudomonadota</taxon>
        <taxon>Alphaproteobacteria</taxon>
        <taxon>Hyphomicrobiales</taxon>
        <taxon>Methylobacteriaceae</taxon>
        <taxon>Methylobacterium</taxon>
    </lineage>
</organism>
<dbReference type="InterPro" id="IPR030807">
    <property type="entry name" value="Methyltran_NanM"/>
</dbReference>
<proteinExistence type="predicted"/>
<dbReference type="Proteomes" id="UP000401717">
    <property type="component" value="Unassembled WGS sequence"/>
</dbReference>
<dbReference type="Proteomes" id="UP001055303">
    <property type="component" value="Unassembled WGS sequence"/>
</dbReference>
<dbReference type="EMBL" id="BPQI01000233">
    <property type="protein sequence ID" value="GJD59624.1"/>
    <property type="molecule type" value="Genomic_DNA"/>
</dbReference>
<dbReference type="InterPro" id="IPR029063">
    <property type="entry name" value="SAM-dependent_MTases_sf"/>
</dbReference>
<reference evidence="1" key="2">
    <citation type="journal article" date="2021" name="Front. Microbiol.">
        <title>Comprehensive Comparative Genomics and Phenotyping of Methylobacterium Species.</title>
        <authorList>
            <person name="Alessa O."/>
            <person name="Ogura Y."/>
            <person name="Fujitani Y."/>
            <person name="Takami H."/>
            <person name="Hayashi T."/>
            <person name="Sahin N."/>
            <person name="Tani A."/>
        </authorList>
    </citation>
    <scope>NUCLEOTIDE SEQUENCE</scope>
    <source>
        <strain evidence="1">DSM 22415</strain>
    </source>
</reference>
<dbReference type="NCBIfam" id="TIGR04371">
    <property type="entry name" value="methyltran_NanM"/>
    <property type="match status" value="1"/>
</dbReference>
<evidence type="ECO:0000313" key="2">
    <source>
        <dbReference type="EMBL" id="VUF16082.1"/>
    </source>
</evidence>
<accession>A0A564G7P9</accession>
<dbReference type="AlphaFoldDB" id="A0A564G7P9"/>
<dbReference type="Gene3D" id="3.40.50.150">
    <property type="entry name" value="Vaccinia Virus protein VP39"/>
    <property type="match status" value="1"/>
</dbReference>
<reference evidence="1" key="3">
    <citation type="submission" date="2021-08" db="EMBL/GenBank/DDBJ databases">
        <authorList>
            <person name="Tani A."/>
            <person name="Ola A."/>
            <person name="Ogura Y."/>
            <person name="Katsura K."/>
            <person name="Hayashi T."/>
        </authorList>
    </citation>
    <scope>NUCLEOTIDE SEQUENCE</scope>
    <source>
        <strain evidence="1">DSM 22415</strain>
    </source>
</reference>
<dbReference type="EMBL" id="CABFVH010000093">
    <property type="protein sequence ID" value="VUF16082.1"/>
    <property type="molecule type" value="Genomic_DNA"/>
</dbReference>